<feature type="domain" description="HTH cro/C1-type" evidence="1">
    <location>
        <begin position="16"/>
        <end position="73"/>
    </location>
</feature>
<dbReference type="SMART" id="SM00530">
    <property type="entry name" value="HTH_XRE"/>
    <property type="match status" value="1"/>
</dbReference>
<evidence type="ECO:0000313" key="2">
    <source>
        <dbReference type="EMBL" id="GLW63991.1"/>
    </source>
</evidence>
<dbReference type="Pfam" id="PF19054">
    <property type="entry name" value="DUF5753"/>
    <property type="match status" value="1"/>
</dbReference>
<dbReference type="AlphaFoldDB" id="A0A9W6UTU5"/>
<keyword evidence="3" id="KW-1185">Reference proteome</keyword>
<dbReference type="Gene3D" id="1.10.260.40">
    <property type="entry name" value="lambda repressor-like DNA-binding domains"/>
    <property type="match status" value="1"/>
</dbReference>
<dbReference type="InterPro" id="IPR043917">
    <property type="entry name" value="DUF5753"/>
</dbReference>
<dbReference type="Proteomes" id="UP001165124">
    <property type="component" value="Unassembled WGS sequence"/>
</dbReference>
<reference evidence="2" key="1">
    <citation type="submission" date="2023-02" db="EMBL/GenBank/DDBJ databases">
        <title>Actinomadura rubrobrunea NBRC 14622.</title>
        <authorList>
            <person name="Ichikawa N."/>
            <person name="Sato H."/>
            <person name="Tonouchi N."/>
        </authorList>
    </citation>
    <scope>NUCLEOTIDE SEQUENCE</scope>
    <source>
        <strain evidence="2">NBRC 14622</strain>
    </source>
</reference>
<dbReference type="InterPro" id="IPR010982">
    <property type="entry name" value="Lambda_DNA-bd_dom_sf"/>
</dbReference>
<proteinExistence type="predicted"/>
<comment type="caution">
    <text evidence="2">The sequence shown here is derived from an EMBL/GenBank/DDBJ whole genome shotgun (WGS) entry which is preliminary data.</text>
</comment>
<dbReference type="InterPro" id="IPR001387">
    <property type="entry name" value="Cro/C1-type_HTH"/>
</dbReference>
<dbReference type="RefSeq" id="WP_083951731.1">
    <property type="nucleotide sequence ID" value="NZ_BSRZ01000004.1"/>
</dbReference>
<name>A0A9W6UTU5_9ACTN</name>
<gene>
    <name evidence="2" type="ORF">Arub01_22350</name>
</gene>
<evidence type="ECO:0000259" key="1">
    <source>
        <dbReference type="PROSITE" id="PS50943"/>
    </source>
</evidence>
<organism evidence="2 3">
    <name type="scientific">Actinomadura rubrobrunea</name>
    <dbReference type="NCBI Taxonomy" id="115335"/>
    <lineage>
        <taxon>Bacteria</taxon>
        <taxon>Bacillati</taxon>
        <taxon>Actinomycetota</taxon>
        <taxon>Actinomycetes</taxon>
        <taxon>Streptosporangiales</taxon>
        <taxon>Thermomonosporaceae</taxon>
        <taxon>Actinomadura</taxon>
    </lineage>
</organism>
<accession>A0A9W6UTU5</accession>
<dbReference type="SUPFAM" id="SSF47413">
    <property type="entry name" value="lambda repressor-like DNA-binding domains"/>
    <property type="match status" value="1"/>
</dbReference>
<sequence length="296" mass="33808">MAYVPTIRGRRLARELRQAREGLGLTGEQVAQRLGWGQAKISRIETAKMRVTVGEVMELCEAYEIAGARRDELITLAREARKQGWWHSYLSVLKSGFGDYLEFESEADQYRSHDIHLIPGLFQTETYARAVFRTSAVLTTPEEIDRAVEARLARQARLTSSEHPLRVSQIIEEGALRRVIGSSRTMHEQLHHLIELGQLPNVELQIAPYRSTNHLALDGPFTLLHFAEYPDVLYVEHFMGCQYYERPEETAHASVVLERLRRSALDPSDSIALIHQVIEEMPDDPEGHPRDDGFRV</sequence>
<dbReference type="Pfam" id="PF13560">
    <property type="entry name" value="HTH_31"/>
    <property type="match status" value="1"/>
</dbReference>
<protein>
    <submittedName>
        <fullName evidence="2">Transcriptional regulator</fullName>
    </submittedName>
</protein>
<dbReference type="PROSITE" id="PS50943">
    <property type="entry name" value="HTH_CROC1"/>
    <property type="match status" value="1"/>
</dbReference>
<dbReference type="CDD" id="cd00093">
    <property type="entry name" value="HTH_XRE"/>
    <property type="match status" value="1"/>
</dbReference>
<dbReference type="GO" id="GO:0003677">
    <property type="term" value="F:DNA binding"/>
    <property type="evidence" value="ECO:0007669"/>
    <property type="project" value="InterPro"/>
</dbReference>
<dbReference type="EMBL" id="BSRZ01000004">
    <property type="protein sequence ID" value="GLW63991.1"/>
    <property type="molecule type" value="Genomic_DNA"/>
</dbReference>
<evidence type="ECO:0000313" key="3">
    <source>
        <dbReference type="Proteomes" id="UP001165124"/>
    </source>
</evidence>